<feature type="transmembrane region" description="Helical" evidence="9">
    <location>
        <begin position="12"/>
        <end position="31"/>
    </location>
</feature>
<evidence type="ECO:0000313" key="11">
    <source>
        <dbReference type="EMBL" id="MFK4752534.1"/>
    </source>
</evidence>
<dbReference type="SUPFAM" id="SSF54523">
    <property type="entry name" value="Pili subunits"/>
    <property type="match status" value="1"/>
</dbReference>
<dbReference type="InterPro" id="IPR010052">
    <property type="entry name" value="T2SS_protein-GspI"/>
</dbReference>
<evidence type="ECO:0000313" key="12">
    <source>
        <dbReference type="Proteomes" id="UP001620597"/>
    </source>
</evidence>
<dbReference type="EMBL" id="JBBKTX010000009">
    <property type="protein sequence ID" value="MFK4752534.1"/>
    <property type="molecule type" value="Genomic_DNA"/>
</dbReference>
<dbReference type="Pfam" id="PF07963">
    <property type="entry name" value="N_methyl"/>
    <property type="match status" value="1"/>
</dbReference>
<dbReference type="Gene3D" id="3.30.1300.30">
    <property type="entry name" value="GSPII I/J protein-like"/>
    <property type="match status" value="1"/>
</dbReference>
<comment type="similarity">
    <text evidence="2 9">Belongs to the GSP I family.</text>
</comment>
<dbReference type="InterPro" id="IPR045584">
    <property type="entry name" value="Pilin-like"/>
</dbReference>
<evidence type="ECO:0000256" key="1">
    <source>
        <dbReference type="ARBA" id="ARBA00004377"/>
    </source>
</evidence>
<keyword evidence="3" id="KW-1003">Cell membrane</keyword>
<evidence type="ECO:0000256" key="3">
    <source>
        <dbReference type="ARBA" id="ARBA00022475"/>
    </source>
</evidence>
<reference evidence="11 12" key="1">
    <citation type="submission" date="2024-03" db="EMBL/GenBank/DDBJ databases">
        <title>High-quality draft genome sequence of Oceanobacter sp. wDCs-4.</title>
        <authorList>
            <person name="Dong C."/>
        </authorList>
    </citation>
    <scope>NUCLEOTIDE SEQUENCE [LARGE SCALE GENOMIC DNA]</scope>
    <source>
        <strain evidence="12">wDCs-4</strain>
    </source>
</reference>
<dbReference type="InterPro" id="IPR003413">
    <property type="entry name" value="T2SS_GspI_C"/>
</dbReference>
<evidence type="ECO:0000256" key="2">
    <source>
        <dbReference type="ARBA" id="ARBA00008358"/>
    </source>
</evidence>
<keyword evidence="12" id="KW-1185">Reference proteome</keyword>
<dbReference type="NCBIfam" id="TIGR02532">
    <property type="entry name" value="IV_pilin_GFxxxE"/>
    <property type="match status" value="1"/>
</dbReference>
<name>A0ABW8NHT9_9GAMM</name>
<comment type="caution">
    <text evidence="11">The sequence shown here is derived from an EMBL/GenBank/DDBJ whole genome shotgun (WGS) entry which is preliminary data.</text>
</comment>
<keyword evidence="8 9" id="KW-0472">Membrane</keyword>
<keyword evidence="5 9" id="KW-0997">Cell inner membrane</keyword>
<keyword evidence="4 9" id="KW-0488">Methylation</keyword>
<sequence>MSINSRSGAGGFTLLEVMIALTIFASIAIVISGTTSQAANTLLTLENKTMASWVAENRLTEMRLSHSLPKTGSTRDSVKMVNREWITLTKVEKTDFPAVVRVTVSVSLDNDPDYSLVNLTTVMGEHG</sequence>
<dbReference type="NCBIfam" id="TIGR01707">
    <property type="entry name" value="gspI"/>
    <property type="match status" value="1"/>
</dbReference>
<comment type="subcellular location">
    <subcellularLocation>
        <location evidence="1 9">Cell inner membrane</location>
        <topology evidence="1 9">Single-pass membrane protein</topology>
    </subcellularLocation>
</comment>
<keyword evidence="7 9" id="KW-1133">Transmembrane helix</keyword>
<evidence type="ECO:0000256" key="6">
    <source>
        <dbReference type="ARBA" id="ARBA00022692"/>
    </source>
</evidence>
<evidence type="ECO:0000256" key="5">
    <source>
        <dbReference type="ARBA" id="ARBA00022519"/>
    </source>
</evidence>
<gene>
    <name evidence="11" type="primary">gspI</name>
    <name evidence="11" type="ORF">WG929_08955</name>
</gene>
<dbReference type="PANTHER" id="PTHR38779:SF2">
    <property type="entry name" value="TYPE II SECRETION SYSTEM PROTEIN I-RELATED"/>
    <property type="match status" value="1"/>
</dbReference>
<accession>A0ABW8NHT9</accession>
<comment type="PTM">
    <text evidence="9">Cleaved by prepilin peptidase.</text>
</comment>
<dbReference type="PROSITE" id="PS00409">
    <property type="entry name" value="PROKAR_NTER_METHYL"/>
    <property type="match status" value="1"/>
</dbReference>
<keyword evidence="6 9" id="KW-0812">Transmembrane</keyword>
<dbReference type="InterPro" id="IPR012902">
    <property type="entry name" value="N_methyl_site"/>
</dbReference>
<organism evidence="11 12">
    <name type="scientific">Oceanobacter antarcticus</name>
    <dbReference type="NCBI Taxonomy" id="3133425"/>
    <lineage>
        <taxon>Bacteria</taxon>
        <taxon>Pseudomonadati</taxon>
        <taxon>Pseudomonadota</taxon>
        <taxon>Gammaproteobacteria</taxon>
        <taxon>Oceanospirillales</taxon>
        <taxon>Oceanospirillaceae</taxon>
        <taxon>Oceanobacter</taxon>
    </lineage>
</organism>
<proteinExistence type="inferred from homology"/>
<evidence type="ECO:0000256" key="8">
    <source>
        <dbReference type="ARBA" id="ARBA00023136"/>
    </source>
</evidence>
<evidence type="ECO:0000256" key="9">
    <source>
        <dbReference type="RuleBase" id="RU368030"/>
    </source>
</evidence>
<dbReference type="RefSeq" id="WP_369854381.1">
    <property type="nucleotide sequence ID" value="NZ_JBBKTX010000009.1"/>
</dbReference>
<comment type="function">
    <text evidence="9">Component of the type II secretion system required for the energy-dependent secretion of extracellular factors such as proteases and toxins from the periplasm.</text>
</comment>
<dbReference type="Pfam" id="PF02501">
    <property type="entry name" value="T2SSI"/>
    <property type="match status" value="1"/>
</dbReference>
<evidence type="ECO:0000259" key="10">
    <source>
        <dbReference type="Pfam" id="PF02501"/>
    </source>
</evidence>
<evidence type="ECO:0000256" key="7">
    <source>
        <dbReference type="ARBA" id="ARBA00022989"/>
    </source>
</evidence>
<comment type="subunit">
    <text evidence="9">Type II secretion is composed of four main components: the outer membrane complex, the inner membrane complex, the cytoplasmic secretion ATPase and the periplasm-spanning pseudopilus.</text>
</comment>
<dbReference type="PANTHER" id="PTHR38779">
    <property type="entry name" value="TYPE II SECRETION SYSTEM PROTEIN I-RELATED"/>
    <property type="match status" value="1"/>
</dbReference>
<evidence type="ECO:0000256" key="4">
    <source>
        <dbReference type="ARBA" id="ARBA00022481"/>
    </source>
</evidence>
<dbReference type="Proteomes" id="UP001620597">
    <property type="component" value="Unassembled WGS sequence"/>
</dbReference>
<protein>
    <recommendedName>
        <fullName evidence="9">Type II secretion system protein I</fullName>
        <shortName evidence="9">T2SS minor pseudopilin I</shortName>
    </recommendedName>
</protein>
<feature type="domain" description="Type II secretion system protein GspI C-terminal" evidence="10">
    <location>
        <begin position="45"/>
        <end position="123"/>
    </location>
</feature>